<reference evidence="1 2" key="1">
    <citation type="submission" date="2020-07" db="EMBL/GenBank/DDBJ databases">
        <title>Telomere length de novo assembly of all 7 chromosomes of the fungus, Metarhizium brunneum, using a novel assembly pipeline.</title>
        <authorList>
            <person name="Saud z."/>
            <person name="Kortsinoglou A."/>
            <person name="Kouvelis V.N."/>
            <person name="Butt T.M."/>
        </authorList>
    </citation>
    <scope>NUCLEOTIDE SEQUENCE [LARGE SCALE GENOMIC DNA]</scope>
    <source>
        <strain evidence="1 2">4556</strain>
    </source>
</reference>
<organism evidence="1 2">
    <name type="scientific">Metarhizium brunneum</name>
    <dbReference type="NCBI Taxonomy" id="500148"/>
    <lineage>
        <taxon>Eukaryota</taxon>
        <taxon>Fungi</taxon>
        <taxon>Dikarya</taxon>
        <taxon>Ascomycota</taxon>
        <taxon>Pezizomycotina</taxon>
        <taxon>Sordariomycetes</taxon>
        <taxon>Hypocreomycetidae</taxon>
        <taxon>Hypocreales</taxon>
        <taxon>Clavicipitaceae</taxon>
        <taxon>Metarhizium</taxon>
    </lineage>
</organism>
<evidence type="ECO:0000313" key="2">
    <source>
        <dbReference type="Proteomes" id="UP000510686"/>
    </source>
</evidence>
<accession>A0A7D5V616</accession>
<dbReference type="KEGG" id="mbrn:90968270"/>
<dbReference type="GeneID" id="90968270"/>
<dbReference type="AlphaFoldDB" id="A0A7D5V616"/>
<dbReference type="RefSeq" id="XP_065987954.1">
    <property type="nucleotide sequence ID" value="XM_066131854.1"/>
</dbReference>
<evidence type="ECO:0000313" key="1">
    <source>
        <dbReference type="EMBL" id="QLI74611.1"/>
    </source>
</evidence>
<proteinExistence type="predicted"/>
<protein>
    <submittedName>
        <fullName evidence="1">Uncharacterized protein</fullName>
    </submittedName>
</protein>
<name>A0A7D5V616_9HYPO</name>
<sequence>MAPFPPRSRCVSPLRRARTREVDGLPLRRFGSGVARALRRRGADGDDAVAAAVSMCVEQLYRFEELA</sequence>
<gene>
    <name evidence="1" type="ORF">G6M90_00g112230</name>
</gene>
<dbReference type="Proteomes" id="UP000510686">
    <property type="component" value="Chromosome 7"/>
</dbReference>
<dbReference type="EMBL" id="CP058938">
    <property type="protein sequence ID" value="QLI74611.1"/>
    <property type="molecule type" value="Genomic_DNA"/>
</dbReference>
<keyword evidence="2" id="KW-1185">Reference proteome</keyword>